<dbReference type="Proteomes" id="UP000285456">
    <property type="component" value="Unassembled WGS sequence"/>
</dbReference>
<keyword evidence="3" id="KW-1185">Reference proteome</keyword>
<gene>
    <name evidence="2" type="ORF">D1B32_23485</name>
</gene>
<feature type="compositionally biased region" description="Basic and acidic residues" evidence="1">
    <location>
        <begin position="11"/>
        <end position="32"/>
    </location>
</feature>
<feature type="non-terminal residue" evidence="2">
    <location>
        <position position="81"/>
    </location>
</feature>
<accession>A0A417Y9J3</accession>
<feature type="region of interest" description="Disordered" evidence="1">
    <location>
        <begin position="1"/>
        <end position="60"/>
    </location>
</feature>
<evidence type="ECO:0000313" key="3">
    <source>
        <dbReference type="Proteomes" id="UP000285456"/>
    </source>
</evidence>
<name>A0A417Y9J3_9BACI</name>
<proteinExistence type="predicted"/>
<evidence type="ECO:0000256" key="1">
    <source>
        <dbReference type="SAM" id="MobiDB-lite"/>
    </source>
</evidence>
<dbReference type="AlphaFoldDB" id="A0A417Y9J3"/>
<protein>
    <submittedName>
        <fullName evidence="2">Uncharacterized protein</fullName>
    </submittedName>
</protein>
<evidence type="ECO:0000313" key="2">
    <source>
        <dbReference type="EMBL" id="RHW29197.1"/>
    </source>
</evidence>
<organism evidence="2 3">
    <name type="scientific">Oceanobacillus profundus</name>
    <dbReference type="NCBI Taxonomy" id="372463"/>
    <lineage>
        <taxon>Bacteria</taxon>
        <taxon>Bacillati</taxon>
        <taxon>Bacillota</taxon>
        <taxon>Bacilli</taxon>
        <taxon>Bacillales</taxon>
        <taxon>Bacillaceae</taxon>
        <taxon>Oceanobacillus</taxon>
    </lineage>
</organism>
<reference evidence="2 3" key="1">
    <citation type="journal article" date="2007" name="Int. J. Syst. Evol. Microbiol.">
        <title>Oceanobacillus profundus sp. nov., isolated from a deep-sea sediment core.</title>
        <authorList>
            <person name="Kim Y.G."/>
            <person name="Choi D.H."/>
            <person name="Hyun S."/>
            <person name="Cho B.C."/>
        </authorList>
    </citation>
    <scope>NUCLEOTIDE SEQUENCE [LARGE SCALE GENOMIC DNA]</scope>
    <source>
        <strain evidence="2 3">DSM 18246</strain>
    </source>
</reference>
<sequence length="81" mass="8916">MSDDGQGGQRADQEARSDEEQGPRSPRIREGELAAPAPIHSYHPLSQSASEDPNDAPPAAYLQLPDFINRLFVPEVLVDKY</sequence>
<dbReference type="EMBL" id="QWEH01000052">
    <property type="protein sequence ID" value="RHW29197.1"/>
    <property type="molecule type" value="Genomic_DNA"/>
</dbReference>
<comment type="caution">
    <text evidence="2">The sequence shown here is derived from an EMBL/GenBank/DDBJ whole genome shotgun (WGS) entry which is preliminary data.</text>
</comment>